<comment type="similarity">
    <text evidence="9 13">Belongs to the DyP-type peroxidase family.</text>
</comment>
<gene>
    <name evidence="17" type="ORF">GCM10022286_23410</name>
</gene>
<evidence type="ECO:0000256" key="13">
    <source>
        <dbReference type="RuleBase" id="RU365017"/>
    </source>
</evidence>
<evidence type="ECO:0000256" key="6">
    <source>
        <dbReference type="ARBA" id="ARBA00023002"/>
    </source>
</evidence>
<dbReference type="EC" id="1.11.1.-" evidence="13"/>
<keyword evidence="4 13" id="KW-0479">Metal-binding</keyword>
<dbReference type="PROSITE" id="PS51318">
    <property type="entry name" value="TAT"/>
    <property type="match status" value="1"/>
</dbReference>
<dbReference type="InterPro" id="IPR006311">
    <property type="entry name" value="TAT_signal"/>
</dbReference>
<proteinExistence type="inferred from homology"/>
<dbReference type="Pfam" id="PF20628">
    <property type="entry name" value="Dyp_perox_C"/>
    <property type="match status" value="1"/>
</dbReference>
<comment type="caution">
    <text evidence="17">The sequence shown here is derived from an EMBL/GenBank/DDBJ whole genome shotgun (WGS) entry which is preliminary data.</text>
</comment>
<comment type="cofactor">
    <cofactor evidence="13">
        <name>heme b</name>
        <dbReference type="ChEBI" id="CHEBI:60344"/>
    </cofactor>
    <text evidence="13">Binds 1 heme b (iron(II)-protoporphyrin IX) group non-covalently per subunit.</text>
</comment>
<dbReference type="RefSeq" id="WP_344791968.1">
    <property type="nucleotide sequence ID" value="NZ_BAABBV010000001.1"/>
</dbReference>
<keyword evidence="5" id="KW-0732">Signal</keyword>
<sequence>MSEGIVNESPEGRCPVPHGAVRAMSGECPVPHGVRAAAAAVGGDAGAAHGDHGAGQDRTASRRGFLGALAGAAVAAPVGVAAAMAHPTAADAAAASSKNGTPAKFDFHGSHQAGILAPVRRSTALLALDVTAADRAGLQRLFQTITERARFLTSGTAAPEVGISTVPSDSGILGPDGVAGGLTVTVGVGASLFDGRFGLASVKPAKLRTMEDFEDDALDRSICDGDLLIQLEADDADVVTHGVRELLRATRGDMQLRWRRDGFSSPPRPSGTPRNLMGFKDGTSNPLTSDAKAMKELVWTHGGENGEPAWVEGGSYLAVRVIRMLVEFWDRIGLDEQQQIFGRFRGSGAPLTGTKEFDDPHYELDSTGAVIQFNAHIRLANPRTAATANQRMLRRAFNYDAGVDANGNLDQGLVFTAFNQDIERQFVTVQKRLAGEPLVDYISPIGGGYYFALPGVKNASDWFGKGLFA</sequence>
<comment type="function">
    <text evidence="13">Involved in the recovery of exogenous heme iron. Extracts iron from heme while preserving the protoporphyrin ring intact.</text>
</comment>
<accession>A0ABP7ZLL4</accession>
<keyword evidence="18" id="KW-1185">Reference proteome</keyword>
<keyword evidence="6 13" id="KW-0560">Oxidoreductase</keyword>
<dbReference type="GO" id="GO:0004601">
    <property type="term" value="F:peroxidase activity"/>
    <property type="evidence" value="ECO:0007669"/>
    <property type="project" value="UniProtKB-KW"/>
</dbReference>
<dbReference type="InterPro" id="IPR048328">
    <property type="entry name" value="Dyp_perox_C"/>
</dbReference>
<evidence type="ECO:0000256" key="8">
    <source>
        <dbReference type="ARBA" id="ARBA00023239"/>
    </source>
</evidence>
<evidence type="ECO:0000259" key="16">
    <source>
        <dbReference type="Pfam" id="PF20628"/>
    </source>
</evidence>
<comment type="catalytic activity">
    <reaction evidence="12">
        <text>heme b + 2 H(+) = protoporphyrin IX + Fe(2+)</text>
        <dbReference type="Rhea" id="RHEA:22584"/>
        <dbReference type="ChEBI" id="CHEBI:15378"/>
        <dbReference type="ChEBI" id="CHEBI:29033"/>
        <dbReference type="ChEBI" id="CHEBI:57306"/>
        <dbReference type="ChEBI" id="CHEBI:60344"/>
        <dbReference type="EC" id="4.98.1.1"/>
    </reaction>
    <physiologicalReaction direction="left-to-right" evidence="12">
        <dbReference type="Rhea" id="RHEA:22585"/>
    </physiologicalReaction>
</comment>
<evidence type="ECO:0000313" key="17">
    <source>
        <dbReference type="EMBL" id="GAA4163234.1"/>
    </source>
</evidence>
<dbReference type="NCBIfam" id="TIGR01413">
    <property type="entry name" value="Dyp_perox_fam"/>
    <property type="match status" value="1"/>
</dbReference>
<dbReference type="Proteomes" id="UP001415169">
    <property type="component" value="Unassembled WGS sequence"/>
</dbReference>
<dbReference type="PANTHER" id="PTHR30521">
    <property type="entry name" value="DEFERROCHELATASE/PEROXIDASE"/>
    <property type="match status" value="1"/>
</dbReference>
<feature type="region of interest" description="Disordered" evidence="14">
    <location>
        <begin position="259"/>
        <end position="281"/>
    </location>
</feature>
<dbReference type="EMBL" id="BAABBV010000001">
    <property type="protein sequence ID" value="GAA4163234.1"/>
    <property type="molecule type" value="Genomic_DNA"/>
</dbReference>
<evidence type="ECO:0000256" key="12">
    <source>
        <dbReference type="ARBA" id="ARBA00048856"/>
    </source>
</evidence>
<evidence type="ECO:0000256" key="4">
    <source>
        <dbReference type="ARBA" id="ARBA00022723"/>
    </source>
</evidence>
<dbReference type="Pfam" id="PF04261">
    <property type="entry name" value="Dyp_perox_N"/>
    <property type="match status" value="1"/>
</dbReference>
<dbReference type="PANTHER" id="PTHR30521:SF4">
    <property type="entry name" value="DEFERROCHELATASE"/>
    <property type="match status" value="1"/>
</dbReference>
<protein>
    <recommendedName>
        <fullName evidence="10 13">Deferrochelatase</fullName>
        <ecNumber evidence="13">1.11.1.-</ecNumber>
    </recommendedName>
    <alternativeName>
        <fullName evidence="11 13">Peroxidase EfeB</fullName>
    </alternativeName>
</protein>
<evidence type="ECO:0000256" key="5">
    <source>
        <dbReference type="ARBA" id="ARBA00022729"/>
    </source>
</evidence>
<reference evidence="17" key="1">
    <citation type="journal article" date="2014" name="Int. J. Syst. Evol. Microbiol.">
        <title>Complete genome of a new Firmicutes species belonging to the dominant human colonic microbiota ('Ruminococcus bicirculans') reveals two chromosomes and a selective capacity to utilize plant glucans.</title>
        <authorList>
            <consortium name="NISC Comparative Sequencing Program"/>
            <person name="Wegmann U."/>
            <person name="Louis P."/>
            <person name="Goesmann A."/>
            <person name="Henrissat B."/>
            <person name="Duncan S.H."/>
            <person name="Flint H.J."/>
        </authorList>
    </citation>
    <scope>NUCLEOTIDE SEQUENCE</scope>
    <source>
        <strain evidence="17">JCM 17590</strain>
    </source>
</reference>
<name>A0ABP7ZLL4_9MICO</name>
<keyword evidence="2 13" id="KW-0575">Peroxidase</keyword>
<dbReference type="NCBIfam" id="TIGR01412">
    <property type="entry name" value="tat_substr_1"/>
    <property type="match status" value="1"/>
</dbReference>
<dbReference type="InterPro" id="IPR006313">
    <property type="entry name" value="EfeB/EfeN"/>
</dbReference>
<dbReference type="InterPro" id="IPR011008">
    <property type="entry name" value="Dimeric_a/b-barrel"/>
</dbReference>
<evidence type="ECO:0000259" key="15">
    <source>
        <dbReference type="Pfam" id="PF04261"/>
    </source>
</evidence>
<dbReference type="PROSITE" id="PS51404">
    <property type="entry name" value="DYP_PEROXIDASE"/>
    <property type="match status" value="1"/>
</dbReference>
<evidence type="ECO:0000256" key="2">
    <source>
        <dbReference type="ARBA" id="ARBA00022559"/>
    </source>
</evidence>
<evidence type="ECO:0000256" key="14">
    <source>
        <dbReference type="SAM" id="MobiDB-lite"/>
    </source>
</evidence>
<dbReference type="InterPro" id="IPR006314">
    <property type="entry name" value="Dyp_peroxidase"/>
</dbReference>
<evidence type="ECO:0000256" key="3">
    <source>
        <dbReference type="ARBA" id="ARBA00022617"/>
    </source>
</evidence>
<feature type="domain" description="Dyp-type peroxidase C-terminal" evidence="16">
    <location>
        <begin position="272"/>
        <end position="457"/>
    </location>
</feature>
<reference evidence="17" key="2">
    <citation type="submission" date="2023-12" db="EMBL/GenBank/DDBJ databases">
        <authorList>
            <person name="Sun Q."/>
            <person name="Inoue M."/>
        </authorList>
    </citation>
    <scope>NUCLEOTIDE SEQUENCE</scope>
    <source>
        <strain evidence="17">JCM 17590</strain>
    </source>
</reference>
<evidence type="ECO:0000256" key="1">
    <source>
        <dbReference type="ARBA" id="ARBA00004196"/>
    </source>
</evidence>
<keyword evidence="7 13" id="KW-0408">Iron</keyword>
<keyword evidence="8" id="KW-0456">Lyase</keyword>
<dbReference type="SUPFAM" id="SSF54909">
    <property type="entry name" value="Dimeric alpha+beta barrel"/>
    <property type="match status" value="1"/>
</dbReference>
<evidence type="ECO:0000256" key="7">
    <source>
        <dbReference type="ARBA" id="ARBA00023004"/>
    </source>
</evidence>
<evidence type="ECO:0000256" key="10">
    <source>
        <dbReference type="ARBA" id="ARBA00033771"/>
    </source>
</evidence>
<dbReference type="InterPro" id="IPR048327">
    <property type="entry name" value="Dyp_perox_N"/>
</dbReference>
<organism evidence="17 18">
    <name type="scientific">Gryllotalpicola daejeonensis</name>
    <dbReference type="NCBI Taxonomy" id="993087"/>
    <lineage>
        <taxon>Bacteria</taxon>
        <taxon>Bacillati</taxon>
        <taxon>Actinomycetota</taxon>
        <taxon>Actinomycetes</taxon>
        <taxon>Micrococcales</taxon>
        <taxon>Microbacteriaceae</taxon>
        <taxon>Gryllotalpicola</taxon>
    </lineage>
</organism>
<feature type="domain" description="Dyp-type peroxidase N-terminal" evidence="15">
    <location>
        <begin position="112"/>
        <end position="263"/>
    </location>
</feature>
<evidence type="ECO:0000256" key="9">
    <source>
        <dbReference type="ARBA" id="ARBA00025737"/>
    </source>
</evidence>
<evidence type="ECO:0000256" key="11">
    <source>
        <dbReference type="ARBA" id="ARBA00033775"/>
    </source>
</evidence>
<comment type="subcellular location">
    <subcellularLocation>
        <location evidence="1">Cell envelope</location>
    </subcellularLocation>
</comment>
<keyword evidence="3 13" id="KW-0349">Heme</keyword>
<evidence type="ECO:0000313" key="18">
    <source>
        <dbReference type="Proteomes" id="UP001415169"/>
    </source>
</evidence>